<dbReference type="AlphaFoldDB" id="A0ABD5P897"/>
<dbReference type="Proteomes" id="UP001595921">
    <property type="component" value="Unassembled WGS sequence"/>
</dbReference>
<gene>
    <name evidence="1" type="ORF">ACFO0N_03360</name>
</gene>
<name>A0ABD5P897_9EURY</name>
<reference evidence="1 2" key="1">
    <citation type="journal article" date="2019" name="Int. J. Syst. Evol. Microbiol.">
        <title>The Global Catalogue of Microorganisms (GCM) 10K type strain sequencing project: providing services to taxonomists for standard genome sequencing and annotation.</title>
        <authorList>
            <consortium name="The Broad Institute Genomics Platform"/>
            <consortium name="The Broad Institute Genome Sequencing Center for Infectious Disease"/>
            <person name="Wu L."/>
            <person name="Ma J."/>
        </authorList>
    </citation>
    <scope>NUCLEOTIDE SEQUENCE [LARGE SCALE GENOMIC DNA]</scope>
    <source>
        <strain evidence="1 2">CGMCC 1.12553</strain>
    </source>
</reference>
<dbReference type="InterPro" id="IPR006311">
    <property type="entry name" value="TAT_signal"/>
</dbReference>
<dbReference type="RefSeq" id="WP_267621853.1">
    <property type="nucleotide sequence ID" value="NZ_JAODIW010000006.1"/>
</dbReference>
<keyword evidence="2" id="KW-1185">Reference proteome</keyword>
<dbReference type="EMBL" id="JBHSDS010000003">
    <property type="protein sequence ID" value="MFC4356983.1"/>
    <property type="molecule type" value="Genomic_DNA"/>
</dbReference>
<evidence type="ECO:0000313" key="2">
    <source>
        <dbReference type="Proteomes" id="UP001595921"/>
    </source>
</evidence>
<evidence type="ECO:0000313" key="1">
    <source>
        <dbReference type="EMBL" id="MFC4356983.1"/>
    </source>
</evidence>
<protein>
    <submittedName>
        <fullName evidence="1">DUF6517 family protein</fullName>
    </submittedName>
</protein>
<dbReference type="PROSITE" id="PS51318">
    <property type="entry name" value="TAT"/>
    <property type="match status" value="1"/>
</dbReference>
<accession>A0ABD5P897</accession>
<proteinExistence type="predicted"/>
<dbReference type="Pfam" id="PF20127">
    <property type="entry name" value="DUF6517"/>
    <property type="match status" value="1"/>
</dbReference>
<dbReference type="PROSITE" id="PS51257">
    <property type="entry name" value="PROKAR_LIPOPROTEIN"/>
    <property type="match status" value="1"/>
</dbReference>
<organism evidence="1 2">
    <name type="scientific">Halobium salinum</name>
    <dbReference type="NCBI Taxonomy" id="1364940"/>
    <lineage>
        <taxon>Archaea</taxon>
        <taxon>Methanobacteriati</taxon>
        <taxon>Methanobacteriota</taxon>
        <taxon>Stenosarchaea group</taxon>
        <taxon>Halobacteria</taxon>
        <taxon>Halobacteriales</taxon>
        <taxon>Haloferacaceae</taxon>
        <taxon>Halobium</taxon>
    </lineage>
</organism>
<comment type="caution">
    <text evidence="1">The sequence shown here is derived from an EMBL/GenBank/DDBJ whole genome shotgun (WGS) entry which is preliminary data.</text>
</comment>
<sequence>MSSHDRAASRPTTRRTLLGACGLALATGLAGCSGRVVTGGDVAFEAAPAGVASATLDNTGYERYDRAEEVVTREYTVAGVTREVRVTNVVTSYDRALDLGALGRYRAGVFTVVSSPQVRFLWETFNPLGEMSTDEVAARVDDRYESVRNVSRDRTYQVPILGEERTVTRYTAEAVLVDGQVAVEIYLYVTDVARAGEDFVVAVGAHPRVLDGSGAMLALAEALEHGA</sequence>
<dbReference type="InterPro" id="IPR045396">
    <property type="entry name" value="DUF6517"/>
</dbReference>